<feature type="coiled-coil region" evidence="4">
    <location>
        <begin position="250"/>
        <end position="277"/>
    </location>
</feature>
<evidence type="ECO:0000256" key="2">
    <source>
        <dbReference type="ARBA" id="ARBA00022747"/>
    </source>
</evidence>
<reference evidence="6 7" key="1">
    <citation type="submission" date="2015-02" db="EMBL/GenBank/DDBJ databases">
        <title>Genome sequene of Rhodovulum sulfidophilum DSM 2351.</title>
        <authorList>
            <person name="Nagao N."/>
        </authorList>
    </citation>
    <scope>NUCLEOTIDE SEQUENCE [LARGE SCALE GENOMIC DNA]</scope>
    <source>
        <strain evidence="6 7">DSM 2351</strain>
    </source>
</reference>
<feature type="domain" description="Type I restriction modification DNA specificity" evidence="5">
    <location>
        <begin position="85"/>
        <end position="262"/>
    </location>
</feature>
<dbReference type="PANTHER" id="PTHR43140:SF1">
    <property type="entry name" value="TYPE I RESTRICTION ENZYME ECOKI SPECIFICITY SUBUNIT"/>
    <property type="match status" value="1"/>
</dbReference>
<keyword evidence="6" id="KW-0808">Transferase</keyword>
<dbReference type="GO" id="GO:0008168">
    <property type="term" value="F:methyltransferase activity"/>
    <property type="evidence" value="ECO:0007669"/>
    <property type="project" value="UniProtKB-KW"/>
</dbReference>
<evidence type="ECO:0000259" key="5">
    <source>
        <dbReference type="Pfam" id="PF01420"/>
    </source>
</evidence>
<dbReference type="EMBL" id="AP014800">
    <property type="protein sequence ID" value="BAQ68043.1"/>
    <property type="molecule type" value="Genomic_DNA"/>
</dbReference>
<feature type="domain" description="Type I restriction modification DNA specificity" evidence="5">
    <location>
        <begin position="394"/>
        <end position="573"/>
    </location>
</feature>
<dbReference type="Pfam" id="PF01420">
    <property type="entry name" value="Methylase_S"/>
    <property type="match status" value="2"/>
</dbReference>
<sequence length="603" mass="65207">MNADRLLEVYEQISEAPDAIARLRRFVLDLAARGKLVEQDAGDEPASELVSRLEAGKERLVKTKVIKKPRELGGDDELIPPYDIPVSWQWCRLDSVGAIVGGGTPSAGDSSNFETPGSGVAWLTPADLGGYAHLYISRGARDLSDKGLYSSSATLMPTGSVLFTSRAPIGYVAIAENPIATNQGFKSVVPFLSDCSQYIALTLKALATEIDAKASGTTFKEVSGKIVAGIPFPLPPLAEQHRIIAKVDELMALCGRLEEARKTREEVRDKLTAASLSRLTAPDTTAQAKPAKVGTGFGSGSASTEDDFPTYAAFALEALPALTTRPDQIKTLRQTILNLAVRGKLVEQETADEPASELLERIEDERARLVAEGIIRSKKPPVPLDGGIAPFEPPSGWRWTTLAHVFVVTGGIQKTPARTPQNHAFPYLGVGNVYRNKIDLSNLKKFELQDGELEKFSLKPFDIMVVEGNGSASEIGRCAIWEGQIENCVHQNHLIRCRPIAPEIARYALLYLNSPLGMENMAELAITSAGLYNLSVGKISKIAMPFPPLAEQHRIVAKVDALMALCDRLEAALTTADTTRIRLLEALLHEALEPATDALEAAE</sequence>
<dbReference type="GO" id="GO:0009307">
    <property type="term" value="P:DNA restriction-modification system"/>
    <property type="evidence" value="ECO:0007669"/>
    <property type="project" value="UniProtKB-KW"/>
</dbReference>
<dbReference type="SUPFAM" id="SSF116734">
    <property type="entry name" value="DNA methylase specificity domain"/>
    <property type="match status" value="2"/>
</dbReference>
<dbReference type="InterPro" id="IPR000055">
    <property type="entry name" value="Restrct_endonuc_typeI_TRD"/>
</dbReference>
<proteinExistence type="inferred from homology"/>
<name>A0A0D6AYQ1_RHOSU</name>
<dbReference type="AlphaFoldDB" id="A0A0D6AYQ1"/>
<dbReference type="InterPro" id="IPR044946">
    <property type="entry name" value="Restrct_endonuc_typeI_TRD_sf"/>
</dbReference>
<evidence type="ECO:0000313" key="7">
    <source>
        <dbReference type="Proteomes" id="UP000064912"/>
    </source>
</evidence>
<dbReference type="GO" id="GO:0032259">
    <property type="term" value="P:methylation"/>
    <property type="evidence" value="ECO:0007669"/>
    <property type="project" value="UniProtKB-KW"/>
</dbReference>
<dbReference type="KEGG" id="rsu:NHU_00875"/>
<keyword evidence="6" id="KW-0489">Methyltransferase</keyword>
<dbReference type="Gene3D" id="3.90.220.20">
    <property type="entry name" value="DNA methylase specificity domains"/>
    <property type="match status" value="2"/>
</dbReference>
<dbReference type="InterPro" id="IPR051212">
    <property type="entry name" value="Type-I_RE_S_subunit"/>
</dbReference>
<gene>
    <name evidence="6" type="ORF">NHU_00875</name>
</gene>
<organism evidence="6 7">
    <name type="scientific">Rhodovulum sulfidophilum</name>
    <name type="common">Rhodobacter sulfidophilus</name>
    <dbReference type="NCBI Taxonomy" id="35806"/>
    <lineage>
        <taxon>Bacteria</taxon>
        <taxon>Pseudomonadati</taxon>
        <taxon>Pseudomonadota</taxon>
        <taxon>Alphaproteobacteria</taxon>
        <taxon>Rhodobacterales</taxon>
        <taxon>Paracoccaceae</taxon>
        <taxon>Rhodovulum</taxon>
    </lineage>
</organism>
<keyword evidence="3" id="KW-0238">DNA-binding</keyword>
<dbReference type="Proteomes" id="UP000064912">
    <property type="component" value="Chromosome"/>
</dbReference>
<protein>
    <submittedName>
        <fullName evidence="6">Type I restriction-modification system methyltransferase subunit-like protein</fullName>
    </submittedName>
</protein>
<dbReference type="PATRIC" id="fig|35806.4.peg.896"/>
<evidence type="ECO:0000256" key="1">
    <source>
        <dbReference type="ARBA" id="ARBA00010923"/>
    </source>
</evidence>
<evidence type="ECO:0000313" key="6">
    <source>
        <dbReference type="EMBL" id="BAQ68043.1"/>
    </source>
</evidence>
<accession>A0A0D6AYQ1</accession>
<evidence type="ECO:0000256" key="4">
    <source>
        <dbReference type="SAM" id="Coils"/>
    </source>
</evidence>
<dbReference type="REBASE" id="106873">
    <property type="entry name" value="S.Rsu2351ORF876P"/>
</dbReference>
<dbReference type="PANTHER" id="PTHR43140">
    <property type="entry name" value="TYPE-1 RESTRICTION ENZYME ECOKI SPECIFICITY PROTEIN"/>
    <property type="match status" value="1"/>
</dbReference>
<keyword evidence="2" id="KW-0680">Restriction system</keyword>
<dbReference type="CDD" id="cd17253">
    <property type="entry name" value="RMtype1_S_Eco933I-TRD2-CR2_like"/>
    <property type="match status" value="1"/>
</dbReference>
<comment type="similarity">
    <text evidence="1">Belongs to the type-I restriction system S methylase family.</text>
</comment>
<dbReference type="GO" id="GO:0003677">
    <property type="term" value="F:DNA binding"/>
    <property type="evidence" value="ECO:0007669"/>
    <property type="project" value="UniProtKB-KW"/>
</dbReference>
<dbReference type="CDD" id="cd17273">
    <property type="entry name" value="RMtype1_S_EcoJA69PI-TRD1-CR1_like"/>
    <property type="match status" value="1"/>
</dbReference>
<keyword evidence="4" id="KW-0175">Coiled coil</keyword>
<evidence type="ECO:0000256" key="3">
    <source>
        <dbReference type="ARBA" id="ARBA00023125"/>
    </source>
</evidence>